<reference evidence="2 3" key="1">
    <citation type="journal article" date="2016" name="Nat. Commun.">
        <title>Thousands of microbial genomes shed light on interconnected biogeochemical processes in an aquifer system.</title>
        <authorList>
            <person name="Anantharaman K."/>
            <person name="Brown C.T."/>
            <person name="Hug L.A."/>
            <person name="Sharon I."/>
            <person name="Castelle C.J."/>
            <person name="Probst A.J."/>
            <person name="Thomas B.C."/>
            <person name="Singh A."/>
            <person name="Wilkins M.J."/>
            <person name="Karaoz U."/>
            <person name="Brodie E.L."/>
            <person name="Williams K.H."/>
            <person name="Hubbard S.S."/>
            <person name="Banfield J.F."/>
        </authorList>
    </citation>
    <scope>NUCLEOTIDE SEQUENCE [LARGE SCALE GENOMIC DNA]</scope>
</reference>
<dbReference type="GO" id="GO:0009253">
    <property type="term" value="P:peptidoglycan catabolic process"/>
    <property type="evidence" value="ECO:0007669"/>
    <property type="project" value="InterPro"/>
</dbReference>
<proteinExistence type="predicted"/>
<organism evidence="2 3">
    <name type="scientific">Candidatus Woesebacteria bacterium RBG_13_46_13</name>
    <dbReference type="NCBI Taxonomy" id="1802479"/>
    <lineage>
        <taxon>Bacteria</taxon>
        <taxon>Candidatus Woeseibacteriota</taxon>
    </lineage>
</organism>
<evidence type="ECO:0000313" key="2">
    <source>
        <dbReference type="EMBL" id="OGM09690.1"/>
    </source>
</evidence>
<evidence type="ECO:0000313" key="3">
    <source>
        <dbReference type="Proteomes" id="UP000176778"/>
    </source>
</evidence>
<dbReference type="Gene3D" id="3.40.80.10">
    <property type="entry name" value="Peptidoglycan recognition protein-like"/>
    <property type="match status" value="1"/>
</dbReference>
<accession>A0A1F7X3M2</accession>
<dbReference type="Proteomes" id="UP000176778">
    <property type="component" value="Unassembled WGS sequence"/>
</dbReference>
<protein>
    <recommendedName>
        <fullName evidence="1">N-acetylmuramoyl-L-alanine amidase domain-containing protein</fullName>
    </recommendedName>
</protein>
<name>A0A1F7X3M2_9BACT</name>
<dbReference type="InterPro" id="IPR002502">
    <property type="entry name" value="Amidase_domain"/>
</dbReference>
<dbReference type="STRING" id="1802479.A2Y68_03650"/>
<dbReference type="Pfam" id="PF01510">
    <property type="entry name" value="Amidase_2"/>
    <property type="match status" value="1"/>
</dbReference>
<dbReference type="InterPro" id="IPR036505">
    <property type="entry name" value="Amidase/PGRP_sf"/>
</dbReference>
<evidence type="ECO:0000259" key="1">
    <source>
        <dbReference type="Pfam" id="PF01510"/>
    </source>
</evidence>
<sequence length="359" mass="40468">MSKERTLSRRDFLKVGTQFLGAAILMDKLRFIPENAIETNERISDILSKTTPLGFDAEGNLIKLKTGKNGEDSGISLIPTYRNEVERNPMQEVRLLVVHYDGGERYRLSGAERTALNTVWGLNGNDPDGNGLGPTVQWCVDNSPIARNDSGIGGYGILQTQTASGNPLLPDRGLHVYISPIHPELDPSRARTVERFDSLGITSKLKGVVEAGITDFNSYAVGYEQIGTRFEERFPSDIEPPRLQFAHTLSLCIAAMRQFGLTPWDVVGHHEIQQKSDPGDYHMATLRFLLGVAALKGKIENRLVFGREEPMVYFSRLERYLRLVDRYGIYEDWNRWVGFDELVASLPSTRNDRLERINR</sequence>
<dbReference type="SUPFAM" id="SSF55846">
    <property type="entry name" value="N-acetylmuramoyl-L-alanine amidase-like"/>
    <property type="match status" value="1"/>
</dbReference>
<dbReference type="AlphaFoldDB" id="A0A1F7X3M2"/>
<feature type="domain" description="N-acetylmuramoyl-L-alanine amidase" evidence="1">
    <location>
        <begin position="210"/>
        <end position="280"/>
    </location>
</feature>
<gene>
    <name evidence="2" type="ORF">A2Y68_03650</name>
</gene>
<comment type="caution">
    <text evidence="2">The sequence shown here is derived from an EMBL/GenBank/DDBJ whole genome shotgun (WGS) entry which is preliminary data.</text>
</comment>
<dbReference type="GO" id="GO:0008745">
    <property type="term" value="F:N-acetylmuramoyl-L-alanine amidase activity"/>
    <property type="evidence" value="ECO:0007669"/>
    <property type="project" value="InterPro"/>
</dbReference>
<dbReference type="EMBL" id="MGFR01000003">
    <property type="protein sequence ID" value="OGM09690.1"/>
    <property type="molecule type" value="Genomic_DNA"/>
</dbReference>